<comment type="subcellular location">
    <subcellularLocation>
        <location evidence="1">Cell membrane</location>
        <topology evidence="1">Peripheral membrane protein</topology>
    </subcellularLocation>
</comment>
<dbReference type="FunFam" id="3.40.50.300:FF:000127">
    <property type="entry name" value="Ribose import ATP-binding protein RbsA"/>
    <property type="match status" value="1"/>
</dbReference>
<dbReference type="InterPro" id="IPR003439">
    <property type="entry name" value="ABC_transporter-like_ATP-bd"/>
</dbReference>
<evidence type="ECO:0000259" key="10">
    <source>
        <dbReference type="PROSITE" id="PS50893"/>
    </source>
</evidence>
<proteinExistence type="predicted"/>
<sequence>MEARPFLEMRGISKQFPGVKALDKVDLTVYPGEVHALVGENGAGKSTIIKIIMGVYQKDEGSISLDGTEVDIPNVIEAGKMGLAAVYQDLTLAHHLSIGENFFMGQFPRKKNGLIDWDYVYTKTEETLKALNVDVNPRLKITELSPAMQEMVAIAKTVHKKAKLIIFDEPTALLSNEEVVILFEIIRKLKESGISVIYISHRLEEIFSVCDNVSVLKDGKHVKTLPVSKTNQDELISLMVGRDLTDMYNIDHFPKGEELLKVENLSRTKVLKDISFSVKQGEIFGLFGLVGSGRTEVVRAIYGADPIDGGQVYFKGNPVKIKHPSQAISLGIGLLPEDRKHQGLALAQTINHNINLASYKAISRFSFVQGKKERARSEDSVKRLRIKTPSIHQYVRNLSGGNQQKVIIAKWLCCESNLFIFDEPTVGIDVGAKQEIYKLIEELTREGHAVILISSYLPEVMGLSDRIGVLHEGSMAHVVDREDFKEETLLRYASGL</sequence>
<dbReference type="InterPro" id="IPR017871">
    <property type="entry name" value="ABC_transporter-like_CS"/>
</dbReference>
<dbReference type="EMBL" id="VSSQ01011103">
    <property type="protein sequence ID" value="MPM46005.1"/>
    <property type="molecule type" value="Genomic_DNA"/>
</dbReference>
<evidence type="ECO:0000256" key="4">
    <source>
        <dbReference type="ARBA" id="ARBA00022597"/>
    </source>
</evidence>
<keyword evidence="3" id="KW-1003">Cell membrane</keyword>
<keyword evidence="6" id="KW-0547">Nucleotide-binding</keyword>
<dbReference type="Gene3D" id="3.40.50.300">
    <property type="entry name" value="P-loop containing nucleotide triphosphate hydrolases"/>
    <property type="match status" value="2"/>
</dbReference>
<dbReference type="InterPro" id="IPR027417">
    <property type="entry name" value="P-loop_NTPase"/>
</dbReference>
<dbReference type="EC" id="3.6.3.17" evidence="11"/>
<dbReference type="SUPFAM" id="SSF52540">
    <property type="entry name" value="P-loop containing nucleoside triphosphate hydrolases"/>
    <property type="match status" value="2"/>
</dbReference>
<dbReference type="PROSITE" id="PS50893">
    <property type="entry name" value="ABC_TRANSPORTER_2"/>
    <property type="match status" value="2"/>
</dbReference>
<dbReference type="CDD" id="cd03215">
    <property type="entry name" value="ABC_Carb_Monos_II"/>
    <property type="match status" value="1"/>
</dbReference>
<protein>
    <submittedName>
        <fullName evidence="11">Arabinose import ATP-binding protein AraG</fullName>
        <ecNumber evidence="11">3.6.3.17</ecNumber>
    </submittedName>
</protein>
<keyword evidence="4" id="KW-0762">Sugar transport</keyword>
<evidence type="ECO:0000256" key="1">
    <source>
        <dbReference type="ARBA" id="ARBA00004202"/>
    </source>
</evidence>
<dbReference type="PANTHER" id="PTHR43790">
    <property type="entry name" value="CARBOHYDRATE TRANSPORT ATP-BINDING PROTEIN MG119-RELATED"/>
    <property type="match status" value="1"/>
</dbReference>
<keyword evidence="11" id="KW-0378">Hydrolase</keyword>
<keyword evidence="9" id="KW-0472">Membrane</keyword>
<accession>A0A644ZYI2</accession>
<evidence type="ECO:0000256" key="6">
    <source>
        <dbReference type="ARBA" id="ARBA00022741"/>
    </source>
</evidence>
<dbReference type="GO" id="GO:0016887">
    <property type="term" value="F:ATP hydrolysis activity"/>
    <property type="evidence" value="ECO:0007669"/>
    <property type="project" value="InterPro"/>
</dbReference>
<reference evidence="11" key="1">
    <citation type="submission" date="2019-08" db="EMBL/GenBank/DDBJ databases">
        <authorList>
            <person name="Kucharzyk K."/>
            <person name="Murdoch R.W."/>
            <person name="Higgins S."/>
            <person name="Loffler F."/>
        </authorList>
    </citation>
    <scope>NUCLEOTIDE SEQUENCE</scope>
</reference>
<keyword evidence="8" id="KW-1278">Translocase</keyword>
<evidence type="ECO:0000256" key="2">
    <source>
        <dbReference type="ARBA" id="ARBA00022448"/>
    </source>
</evidence>
<feature type="domain" description="ABC transporter" evidence="10">
    <location>
        <begin position="7"/>
        <end position="243"/>
    </location>
</feature>
<organism evidence="11">
    <name type="scientific">bioreactor metagenome</name>
    <dbReference type="NCBI Taxonomy" id="1076179"/>
    <lineage>
        <taxon>unclassified sequences</taxon>
        <taxon>metagenomes</taxon>
        <taxon>ecological metagenomes</taxon>
    </lineage>
</organism>
<evidence type="ECO:0000256" key="9">
    <source>
        <dbReference type="ARBA" id="ARBA00023136"/>
    </source>
</evidence>
<dbReference type="AlphaFoldDB" id="A0A644ZYI2"/>
<keyword evidence="2" id="KW-0813">Transport</keyword>
<dbReference type="CDD" id="cd03216">
    <property type="entry name" value="ABC_Carb_Monos_I"/>
    <property type="match status" value="1"/>
</dbReference>
<evidence type="ECO:0000256" key="3">
    <source>
        <dbReference type="ARBA" id="ARBA00022475"/>
    </source>
</evidence>
<evidence type="ECO:0000313" key="11">
    <source>
        <dbReference type="EMBL" id="MPM46005.1"/>
    </source>
</evidence>
<comment type="caution">
    <text evidence="11">The sequence shown here is derived from an EMBL/GenBank/DDBJ whole genome shotgun (WGS) entry which is preliminary data.</text>
</comment>
<evidence type="ECO:0000256" key="8">
    <source>
        <dbReference type="ARBA" id="ARBA00022967"/>
    </source>
</evidence>
<evidence type="ECO:0000256" key="7">
    <source>
        <dbReference type="ARBA" id="ARBA00022840"/>
    </source>
</evidence>
<dbReference type="GO" id="GO:0005524">
    <property type="term" value="F:ATP binding"/>
    <property type="evidence" value="ECO:0007669"/>
    <property type="project" value="UniProtKB-KW"/>
</dbReference>
<dbReference type="InterPro" id="IPR050107">
    <property type="entry name" value="ABC_carbohydrate_import_ATPase"/>
</dbReference>
<evidence type="ECO:0000256" key="5">
    <source>
        <dbReference type="ARBA" id="ARBA00022737"/>
    </source>
</evidence>
<name>A0A644ZYI2_9ZZZZ</name>
<feature type="domain" description="ABC transporter" evidence="10">
    <location>
        <begin position="254"/>
        <end position="496"/>
    </location>
</feature>
<dbReference type="PROSITE" id="PS00211">
    <property type="entry name" value="ABC_TRANSPORTER_1"/>
    <property type="match status" value="1"/>
</dbReference>
<gene>
    <name evidence="11" type="primary">araG_5</name>
    <name evidence="11" type="ORF">SDC9_92699</name>
</gene>
<dbReference type="GO" id="GO:0005886">
    <property type="term" value="C:plasma membrane"/>
    <property type="evidence" value="ECO:0007669"/>
    <property type="project" value="UniProtKB-SubCell"/>
</dbReference>
<keyword evidence="5" id="KW-0677">Repeat</keyword>
<keyword evidence="7 11" id="KW-0067">ATP-binding</keyword>
<dbReference type="InterPro" id="IPR003593">
    <property type="entry name" value="AAA+_ATPase"/>
</dbReference>
<dbReference type="Pfam" id="PF00005">
    <property type="entry name" value="ABC_tran"/>
    <property type="match status" value="2"/>
</dbReference>
<dbReference type="PANTHER" id="PTHR43790:SF3">
    <property type="entry name" value="D-ALLOSE IMPORT ATP-BINDING PROTEIN ALSA-RELATED"/>
    <property type="match status" value="1"/>
</dbReference>
<dbReference type="SMART" id="SM00382">
    <property type="entry name" value="AAA"/>
    <property type="match status" value="2"/>
</dbReference>